<dbReference type="EMBL" id="FWYD01000017">
    <property type="protein sequence ID" value="SMC99751.1"/>
    <property type="molecule type" value="Genomic_DNA"/>
</dbReference>
<dbReference type="SUPFAM" id="SSF54495">
    <property type="entry name" value="UBC-like"/>
    <property type="match status" value="1"/>
</dbReference>
<dbReference type="InterPro" id="IPR045886">
    <property type="entry name" value="ThiF/MoeB/HesA"/>
</dbReference>
<evidence type="ECO:0000313" key="3">
    <source>
        <dbReference type="Proteomes" id="UP000192330"/>
    </source>
</evidence>
<name>A0A1W2DQN2_9RHOB</name>
<dbReference type="GO" id="GO:0061503">
    <property type="term" value="F:tRNA threonylcarbamoyladenosine dehydratase"/>
    <property type="evidence" value="ECO:0007669"/>
    <property type="project" value="TreeGrafter"/>
</dbReference>
<keyword evidence="3" id="KW-1185">Reference proteome</keyword>
<dbReference type="InterPro" id="IPR016135">
    <property type="entry name" value="UBQ-conjugating_enzyme/RWD"/>
</dbReference>
<dbReference type="STRING" id="1387277.SAMN06295998_1173"/>
<accession>A0A1W2DQN2</accession>
<dbReference type="AlphaFoldDB" id="A0A1W2DQN2"/>
<dbReference type="OrthoDB" id="7516877at2"/>
<dbReference type="GO" id="GO:0061504">
    <property type="term" value="P:cyclic threonylcarbamoyladenosine biosynthetic process"/>
    <property type="evidence" value="ECO:0007669"/>
    <property type="project" value="TreeGrafter"/>
</dbReference>
<sequence length="563" mass="61078">MWWVTDQARLRTEREAIEALDADWFQNPSWSVDDQLRLTLAFDIAIARSRHTLRLIYHNTFPASPPSIFPVDGESRMSGHQYGAGGDLCLEIRNDNWSPDVTGAMMIGSARHLLETETPGEDGAAIHAPSAHDFPAILSLRSEVTRFYVSPLARVILADDDADGLPIEIGIDYCSGRTFMAHILSMDGDGDDNKTHVAPEPLRRTCVEIDGVVVSTGASAKTLEKIRTFGDLEQFLGDRFPLKPDARWAVILRGSEGSLRLLCHFANDDDLMSFTTVLAPFDGDRSGLPSLQIRKKKVGIVGLGSLGSKIALSLARSGVCHFELVDGDILHAGNLERHDGDWRDVGRHKAELTAHRLQLVRRDVEIGVWRSAIGAQVSSQEAANVSQALASCDLIIDATANADVFNYVAGLSLRHNRSLIWGAVYAGGVGGEMARARINRDPSPYDVRTVINQYYETSDETPPVAAGRGYDGSVGEETPMQATDADVSAFAAHITAFALDTLSDAEPSNYDAQAYLVGLKRGWLFNGPFDARPITVEAPVRGTLSTEAGSAGEADFITSLFSG</sequence>
<reference evidence="2 3" key="1">
    <citation type="submission" date="2017-04" db="EMBL/GenBank/DDBJ databases">
        <authorList>
            <person name="Afonso C.L."/>
            <person name="Miller P.J."/>
            <person name="Scott M.A."/>
            <person name="Spackman E."/>
            <person name="Goraichik I."/>
            <person name="Dimitrov K.M."/>
            <person name="Suarez D.L."/>
            <person name="Swayne D.E."/>
        </authorList>
    </citation>
    <scope>NUCLEOTIDE SEQUENCE [LARGE SCALE GENOMIC DNA]</scope>
    <source>
        <strain evidence="2 3">CGMCC 1.12644</strain>
    </source>
</reference>
<protein>
    <submittedName>
        <fullName evidence="2">E2 family protein B</fullName>
    </submittedName>
</protein>
<dbReference type="InterPro" id="IPR035985">
    <property type="entry name" value="Ubiquitin-activating_enz"/>
</dbReference>
<dbReference type="SUPFAM" id="SSF69572">
    <property type="entry name" value="Activating enzymes of the ubiquitin-like proteins"/>
    <property type="match status" value="1"/>
</dbReference>
<dbReference type="Pfam" id="PF00899">
    <property type="entry name" value="ThiF"/>
    <property type="match status" value="1"/>
</dbReference>
<evidence type="ECO:0000259" key="1">
    <source>
        <dbReference type="Pfam" id="PF00899"/>
    </source>
</evidence>
<feature type="domain" description="THIF-type NAD/FAD binding fold" evidence="1">
    <location>
        <begin position="292"/>
        <end position="426"/>
    </location>
</feature>
<proteinExistence type="predicted"/>
<dbReference type="PANTHER" id="PTHR43267:SF1">
    <property type="entry name" value="TRNA THREONYLCARBAMOYLADENOSINE DEHYDRATASE"/>
    <property type="match status" value="1"/>
</dbReference>
<gene>
    <name evidence="2" type="ORF">SAMN06295998_1173</name>
</gene>
<organism evidence="2 3">
    <name type="scientific">Primorskyibacter flagellatus</name>
    <dbReference type="NCBI Taxonomy" id="1387277"/>
    <lineage>
        <taxon>Bacteria</taxon>
        <taxon>Pseudomonadati</taxon>
        <taxon>Pseudomonadota</taxon>
        <taxon>Alphaproteobacteria</taxon>
        <taxon>Rhodobacterales</taxon>
        <taxon>Roseobacteraceae</taxon>
        <taxon>Primorskyibacter</taxon>
    </lineage>
</organism>
<dbReference type="InterPro" id="IPR000594">
    <property type="entry name" value="ThiF_NAD_FAD-bd"/>
</dbReference>
<evidence type="ECO:0000313" key="2">
    <source>
        <dbReference type="EMBL" id="SMC99751.1"/>
    </source>
</evidence>
<dbReference type="Gene3D" id="3.40.50.720">
    <property type="entry name" value="NAD(P)-binding Rossmann-like Domain"/>
    <property type="match status" value="1"/>
</dbReference>
<dbReference type="PANTHER" id="PTHR43267">
    <property type="entry name" value="TRNA THREONYLCARBAMOYLADENOSINE DEHYDRATASE"/>
    <property type="match status" value="1"/>
</dbReference>
<dbReference type="GO" id="GO:0008641">
    <property type="term" value="F:ubiquitin-like modifier activating enzyme activity"/>
    <property type="evidence" value="ECO:0007669"/>
    <property type="project" value="InterPro"/>
</dbReference>
<dbReference type="Proteomes" id="UP000192330">
    <property type="component" value="Unassembled WGS sequence"/>
</dbReference>